<dbReference type="Proteomes" id="UP000001194">
    <property type="component" value="Unassembled WGS sequence"/>
</dbReference>
<accession>B0E2R0</accession>
<dbReference type="AlphaFoldDB" id="B0E2R0"/>
<dbReference type="RefSeq" id="XP_001890475.1">
    <property type="nucleotide sequence ID" value="XM_001890440.1"/>
</dbReference>
<proteinExistence type="predicted"/>
<dbReference type="STRING" id="486041.B0E2R0"/>
<dbReference type="OrthoDB" id="3264006at2759"/>
<sequence>LIGLGCIPGVITLYFRLTIPETPHFTMDIKRNINQASADIKTILDANNPPSEEQNIIHIETLRGTWSDFIAHFSQCSNFQVLFGAGYSWFTLDIAFYGLGLNSGDNAEHHS</sequence>
<dbReference type="HOGENOM" id="CLU_2164380_0_0_1"/>
<reference evidence="1 2" key="1">
    <citation type="journal article" date="2008" name="Nature">
        <title>The genome of Laccaria bicolor provides insights into mycorrhizal symbiosis.</title>
        <authorList>
            <person name="Martin F."/>
            <person name="Aerts A."/>
            <person name="Ahren D."/>
            <person name="Brun A."/>
            <person name="Danchin E.G.J."/>
            <person name="Duchaussoy F."/>
            <person name="Gibon J."/>
            <person name="Kohler A."/>
            <person name="Lindquist E."/>
            <person name="Pereda V."/>
            <person name="Salamov A."/>
            <person name="Shapiro H.J."/>
            <person name="Wuyts J."/>
            <person name="Blaudez D."/>
            <person name="Buee M."/>
            <person name="Brokstein P."/>
            <person name="Canbaeck B."/>
            <person name="Cohen D."/>
            <person name="Courty P.E."/>
            <person name="Coutinho P.M."/>
            <person name="Delaruelle C."/>
            <person name="Detter J.C."/>
            <person name="Deveau A."/>
            <person name="DiFazio S."/>
            <person name="Duplessis S."/>
            <person name="Fraissinet-Tachet L."/>
            <person name="Lucic E."/>
            <person name="Frey-Klett P."/>
            <person name="Fourrey C."/>
            <person name="Feussner I."/>
            <person name="Gay G."/>
            <person name="Grimwood J."/>
            <person name="Hoegger P.J."/>
            <person name="Jain P."/>
            <person name="Kilaru S."/>
            <person name="Labbe J."/>
            <person name="Lin Y.C."/>
            <person name="Legue V."/>
            <person name="Le Tacon F."/>
            <person name="Marmeisse R."/>
            <person name="Melayah D."/>
            <person name="Montanini B."/>
            <person name="Muratet M."/>
            <person name="Nehls U."/>
            <person name="Niculita-Hirzel H."/>
            <person name="Oudot-Le Secq M.P."/>
            <person name="Peter M."/>
            <person name="Quesneville H."/>
            <person name="Rajashekar B."/>
            <person name="Reich M."/>
            <person name="Rouhier N."/>
            <person name="Schmutz J."/>
            <person name="Yin T."/>
            <person name="Chalot M."/>
            <person name="Henrissat B."/>
            <person name="Kuees U."/>
            <person name="Lucas S."/>
            <person name="Van de Peer Y."/>
            <person name="Podila G.K."/>
            <person name="Polle A."/>
            <person name="Pukkila P.J."/>
            <person name="Richardson P.M."/>
            <person name="Rouze P."/>
            <person name="Sanders I.R."/>
            <person name="Stajich J.E."/>
            <person name="Tunlid A."/>
            <person name="Tuskan G."/>
            <person name="Grigoriev I.V."/>
        </authorList>
    </citation>
    <scope>NUCLEOTIDE SEQUENCE [LARGE SCALE GENOMIC DNA]</scope>
    <source>
        <strain evidence="2">S238N-H82 / ATCC MYA-4686</strain>
    </source>
</reference>
<dbReference type="EMBL" id="DS547187">
    <property type="protein sequence ID" value="EDQ98865.1"/>
    <property type="molecule type" value="Genomic_DNA"/>
</dbReference>
<keyword evidence="2" id="KW-1185">Reference proteome</keyword>
<dbReference type="Gene3D" id="1.20.1250.20">
    <property type="entry name" value="MFS general substrate transporter like domains"/>
    <property type="match status" value="1"/>
</dbReference>
<dbReference type="InterPro" id="IPR036259">
    <property type="entry name" value="MFS_trans_sf"/>
</dbReference>
<protein>
    <submittedName>
        <fullName evidence="1">Inorganic phosphate transporter</fullName>
    </submittedName>
</protein>
<dbReference type="InParanoid" id="B0E2R0"/>
<name>B0E2R0_LACBS</name>
<feature type="non-terminal residue" evidence="1">
    <location>
        <position position="1"/>
    </location>
</feature>
<organism evidence="2">
    <name type="scientific">Laccaria bicolor (strain S238N-H82 / ATCC MYA-4686)</name>
    <name type="common">Bicoloured deceiver</name>
    <name type="synonym">Laccaria laccata var. bicolor</name>
    <dbReference type="NCBI Taxonomy" id="486041"/>
    <lineage>
        <taxon>Eukaryota</taxon>
        <taxon>Fungi</taxon>
        <taxon>Dikarya</taxon>
        <taxon>Basidiomycota</taxon>
        <taxon>Agaricomycotina</taxon>
        <taxon>Agaricomycetes</taxon>
        <taxon>Agaricomycetidae</taxon>
        <taxon>Agaricales</taxon>
        <taxon>Agaricineae</taxon>
        <taxon>Hydnangiaceae</taxon>
        <taxon>Laccaria</taxon>
    </lineage>
</organism>
<evidence type="ECO:0000313" key="1">
    <source>
        <dbReference type="EMBL" id="EDQ98865.1"/>
    </source>
</evidence>
<evidence type="ECO:0000313" key="2">
    <source>
        <dbReference type="Proteomes" id="UP000001194"/>
    </source>
</evidence>
<dbReference type="GeneID" id="6086135"/>
<dbReference type="KEGG" id="lbc:LACBIDRAFT_241892"/>
<gene>
    <name evidence="1" type="ORF">LACBIDRAFT_241892</name>
</gene>